<accession>A0A9N9KA52</accession>
<evidence type="ECO:0000313" key="1">
    <source>
        <dbReference type="EMBL" id="CAG8818467.1"/>
    </source>
</evidence>
<dbReference type="Proteomes" id="UP000789396">
    <property type="component" value="Unassembled WGS sequence"/>
</dbReference>
<evidence type="ECO:0000313" key="2">
    <source>
        <dbReference type="Proteomes" id="UP000789396"/>
    </source>
</evidence>
<dbReference type="OrthoDB" id="2116580at2759"/>
<sequence length="39" mass="4643">YFKHGHYDKAFSDLEKALELYDEDLYNLAKSLEIKSNYA</sequence>
<comment type="caution">
    <text evidence="1">The sequence shown here is derived from an EMBL/GenBank/DDBJ whole genome shotgun (WGS) entry which is preliminary data.</text>
</comment>
<reference evidence="1" key="1">
    <citation type="submission" date="2021-06" db="EMBL/GenBank/DDBJ databases">
        <authorList>
            <person name="Kallberg Y."/>
            <person name="Tangrot J."/>
            <person name="Rosling A."/>
        </authorList>
    </citation>
    <scope>NUCLEOTIDE SEQUENCE</scope>
    <source>
        <strain evidence="1">IN212</strain>
    </source>
</reference>
<keyword evidence="2" id="KW-1185">Reference proteome</keyword>
<feature type="non-terminal residue" evidence="1">
    <location>
        <position position="39"/>
    </location>
</feature>
<feature type="non-terminal residue" evidence="1">
    <location>
        <position position="1"/>
    </location>
</feature>
<dbReference type="EMBL" id="CAJVPZ010095895">
    <property type="protein sequence ID" value="CAG8818467.1"/>
    <property type="molecule type" value="Genomic_DNA"/>
</dbReference>
<protein>
    <submittedName>
        <fullName evidence="1">11377_t:CDS:1</fullName>
    </submittedName>
</protein>
<organism evidence="1 2">
    <name type="scientific">Racocetra fulgida</name>
    <dbReference type="NCBI Taxonomy" id="60492"/>
    <lineage>
        <taxon>Eukaryota</taxon>
        <taxon>Fungi</taxon>
        <taxon>Fungi incertae sedis</taxon>
        <taxon>Mucoromycota</taxon>
        <taxon>Glomeromycotina</taxon>
        <taxon>Glomeromycetes</taxon>
        <taxon>Diversisporales</taxon>
        <taxon>Gigasporaceae</taxon>
        <taxon>Racocetra</taxon>
    </lineage>
</organism>
<proteinExistence type="predicted"/>
<dbReference type="AlphaFoldDB" id="A0A9N9KA52"/>
<name>A0A9N9KA52_9GLOM</name>
<gene>
    <name evidence="1" type="ORF">RFULGI_LOCUS19419</name>
</gene>